<accession>A0A7Z6ZSE7</accession>
<dbReference type="RefSeq" id="WP_169931198.1">
    <property type="nucleotide sequence ID" value="NZ_PIPR01000002.1"/>
</dbReference>
<evidence type="ECO:0000256" key="6">
    <source>
        <dbReference type="ARBA" id="ARBA00022729"/>
    </source>
</evidence>
<feature type="short sequence motif" description="TonB C-terminal box" evidence="13">
    <location>
        <begin position="689"/>
        <end position="706"/>
    </location>
</feature>
<feature type="chain" id="PRO_5030822739" description="TonB-dependent receptor" evidence="15">
    <location>
        <begin position="25"/>
        <end position="706"/>
    </location>
</feature>
<comment type="similarity">
    <text evidence="12 14">Belongs to the TonB-dependent receptor family.</text>
</comment>
<keyword evidence="19" id="KW-1185">Reference proteome</keyword>
<gene>
    <name evidence="18" type="ORF">CWE22_09515</name>
</gene>
<keyword evidence="8" id="KW-0406">Ion transport</keyword>
<dbReference type="GO" id="GO:0009279">
    <property type="term" value="C:cell outer membrane"/>
    <property type="evidence" value="ECO:0007669"/>
    <property type="project" value="UniProtKB-SubCell"/>
</dbReference>
<evidence type="ECO:0000256" key="13">
    <source>
        <dbReference type="PROSITE-ProRule" id="PRU10144"/>
    </source>
</evidence>
<evidence type="ECO:0000256" key="9">
    <source>
        <dbReference type="ARBA" id="ARBA00023077"/>
    </source>
</evidence>
<evidence type="ECO:0000256" key="1">
    <source>
        <dbReference type="ARBA" id="ARBA00004571"/>
    </source>
</evidence>
<dbReference type="EMBL" id="PIPR01000002">
    <property type="protein sequence ID" value="RUO39525.1"/>
    <property type="molecule type" value="Genomic_DNA"/>
</dbReference>
<dbReference type="InterPro" id="IPR010917">
    <property type="entry name" value="TonB_rcpt_CS"/>
</dbReference>
<feature type="domain" description="TonB-dependent receptor-like beta-barrel" evidence="16">
    <location>
        <begin position="244"/>
        <end position="664"/>
    </location>
</feature>
<dbReference type="InterPro" id="IPR036942">
    <property type="entry name" value="Beta-barrel_TonB_sf"/>
</dbReference>
<dbReference type="InterPro" id="IPR012910">
    <property type="entry name" value="Plug_dom"/>
</dbReference>
<dbReference type="InterPro" id="IPR000531">
    <property type="entry name" value="Beta-barrel_TonB"/>
</dbReference>
<dbReference type="Gene3D" id="2.40.170.20">
    <property type="entry name" value="TonB-dependent receptor, beta-barrel domain"/>
    <property type="match status" value="1"/>
</dbReference>
<sequence>MSQLKFSTLALALTSTFSATAVQAQTEPTDILERITITGEYRATTIDETPTSVTALVNAEFAERGASHLEDVLNKLPNVNFSGGSSRARFIQIRGIGERSQFVDPINPSVGLLIDGINYSGLGQAAQLFDISQVEVYRGPQSGRFGADGLAGMIVLESTRAQAEFSGLWHLGVGNYGERQGGLALGGELGALGTARLSVYQQRSDGFTENLYLQRDDTQSRSERMARLNVFSDLAQNWSLQTTVHALSQDNGYDAFSLDNTRQTLSDEPGEDDLSSFAARMALTFNGFESSEWLVSYSYLDADSTYSYDEDWSFVGIAPGWEYSSFDSYQRDRHDHTLELRGLSTQPVQWLGAEHDWVVGLYRYQRDERLQRDFFNFDLGSQDRFLSDYDNRHLAVYGELSSYLNSDWTLTTGLRGERYDNPYTDNNGVTEEPNDTMWGGRLSLSYQGVPGHLYYATLARGYKPGGVNGEALGKAQDPSLTELREFLQARSTFAPELLTSIELGHKWASADGAMALRSALFVQARDDVQLKGWINRDQSFVGYLQNAASGSVSGVEVEWDYQWTEAAKWFATLAWLDTEIEGFVTEDGIDMTGRDQAHAPNYQANIGLRYNISDAVTAVVQVDAKDGFYYSDSHFSRAEAVELLHARIDWRVGGWNLSAWARNLTDETYGIRGFFFGNDPRIEYAARTYEQFGEPRRFGFTARYAF</sequence>
<dbReference type="AlphaFoldDB" id="A0A7Z6ZSE7"/>
<dbReference type="Pfam" id="PF00593">
    <property type="entry name" value="TonB_dep_Rec_b-barrel"/>
    <property type="match status" value="1"/>
</dbReference>
<protein>
    <recommendedName>
        <fullName evidence="20">TonB-dependent receptor</fullName>
    </recommendedName>
</protein>
<keyword evidence="2 12" id="KW-0813">Transport</keyword>
<evidence type="ECO:0000256" key="4">
    <source>
        <dbReference type="ARBA" id="ARBA00022496"/>
    </source>
</evidence>
<evidence type="ECO:0000256" key="8">
    <source>
        <dbReference type="ARBA" id="ARBA00023065"/>
    </source>
</evidence>
<dbReference type="PANTHER" id="PTHR32552">
    <property type="entry name" value="FERRICHROME IRON RECEPTOR-RELATED"/>
    <property type="match status" value="1"/>
</dbReference>
<evidence type="ECO:0000256" key="7">
    <source>
        <dbReference type="ARBA" id="ARBA00023004"/>
    </source>
</evidence>
<evidence type="ECO:0000256" key="14">
    <source>
        <dbReference type="RuleBase" id="RU003357"/>
    </source>
</evidence>
<keyword evidence="9 14" id="KW-0798">TonB box</keyword>
<comment type="subcellular location">
    <subcellularLocation>
        <location evidence="1 12">Cell outer membrane</location>
        <topology evidence="1 12">Multi-pass membrane protein</topology>
    </subcellularLocation>
</comment>
<evidence type="ECO:0000256" key="2">
    <source>
        <dbReference type="ARBA" id="ARBA00022448"/>
    </source>
</evidence>
<evidence type="ECO:0000256" key="5">
    <source>
        <dbReference type="ARBA" id="ARBA00022692"/>
    </source>
</evidence>
<proteinExistence type="inferred from homology"/>
<evidence type="ECO:0000256" key="10">
    <source>
        <dbReference type="ARBA" id="ARBA00023136"/>
    </source>
</evidence>
<evidence type="ECO:0000256" key="15">
    <source>
        <dbReference type="SAM" id="SignalP"/>
    </source>
</evidence>
<name>A0A7Z6ZSE7_9GAMM</name>
<evidence type="ECO:0000256" key="12">
    <source>
        <dbReference type="PROSITE-ProRule" id="PRU01360"/>
    </source>
</evidence>
<feature type="domain" description="TonB-dependent receptor plug" evidence="17">
    <location>
        <begin position="47"/>
        <end position="152"/>
    </location>
</feature>
<evidence type="ECO:0008006" key="20">
    <source>
        <dbReference type="Google" id="ProtNLM"/>
    </source>
</evidence>
<keyword evidence="7" id="KW-0408">Iron</keyword>
<evidence type="ECO:0000256" key="3">
    <source>
        <dbReference type="ARBA" id="ARBA00022452"/>
    </source>
</evidence>
<organism evidence="18 19">
    <name type="scientific">Pseudidiomarina aestuarii</name>
    <dbReference type="NCBI Taxonomy" id="624146"/>
    <lineage>
        <taxon>Bacteria</taxon>
        <taxon>Pseudomonadati</taxon>
        <taxon>Pseudomonadota</taxon>
        <taxon>Gammaproteobacteria</taxon>
        <taxon>Alteromonadales</taxon>
        <taxon>Idiomarinaceae</taxon>
        <taxon>Pseudidiomarina</taxon>
    </lineage>
</organism>
<evidence type="ECO:0000259" key="16">
    <source>
        <dbReference type="Pfam" id="PF00593"/>
    </source>
</evidence>
<evidence type="ECO:0000259" key="17">
    <source>
        <dbReference type="Pfam" id="PF07715"/>
    </source>
</evidence>
<dbReference type="PROSITE" id="PS52016">
    <property type="entry name" value="TONB_DEPENDENT_REC_3"/>
    <property type="match status" value="1"/>
</dbReference>
<keyword evidence="6 15" id="KW-0732">Signal</keyword>
<keyword evidence="3 12" id="KW-1134">Transmembrane beta strand</keyword>
<dbReference type="PROSITE" id="PS01156">
    <property type="entry name" value="TONB_DEPENDENT_REC_2"/>
    <property type="match status" value="1"/>
</dbReference>
<keyword evidence="4" id="KW-0410">Iron transport</keyword>
<keyword evidence="10 12" id="KW-0472">Membrane</keyword>
<keyword evidence="5 12" id="KW-0812">Transmembrane</keyword>
<dbReference type="PANTHER" id="PTHR32552:SF81">
    <property type="entry name" value="TONB-DEPENDENT OUTER MEMBRANE RECEPTOR"/>
    <property type="match status" value="1"/>
</dbReference>
<comment type="caution">
    <text evidence="18">The sequence shown here is derived from an EMBL/GenBank/DDBJ whole genome shotgun (WGS) entry which is preliminary data.</text>
</comment>
<dbReference type="InterPro" id="IPR039426">
    <property type="entry name" value="TonB-dep_rcpt-like"/>
</dbReference>
<evidence type="ECO:0000313" key="19">
    <source>
        <dbReference type="Proteomes" id="UP000287766"/>
    </source>
</evidence>
<dbReference type="GO" id="GO:0006826">
    <property type="term" value="P:iron ion transport"/>
    <property type="evidence" value="ECO:0007669"/>
    <property type="project" value="UniProtKB-KW"/>
</dbReference>
<evidence type="ECO:0000256" key="11">
    <source>
        <dbReference type="ARBA" id="ARBA00023237"/>
    </source>
</evidence>
<evidence type="ECO:0000313" key="18">
    <source>
        <dbReference type="EMBL" id="RUO39525.1"/>
    </source>
</evidence>
<feature type="signal peptide" evidence="15">
    <location>
        <begin position="1"/>
        <end position="24"/>
    </location>
</feature>
<reference evidence="19" key="1">
    <citation type="journal article" date="2018" name="Front. Microbiol.">
        <title>Genome-Based Analysis Reveals the Taxonomy and Diversity of the Family Idiomarinaceae.</title>
        <authorList>
            <person name="Liu Y."/>
            <person name="Lai Q."/>
            <person name="Shao Z."/>
        </authorList>
    </citation>
    <scope>NUCLEOTIDE SEQUENCE [LARGE SCALE GENOMIC DNA]</scope>
    <source>
        <strain evidence="19">KYW314</strain>
    </source>
</reference>
<dbReference type="SUPFAM" id="SSF56935">
    <property type="entry name" value="Porins"/>
    <property type="match status" value="1"/>
</dbReference>
<dbReference type="Proteomes" id="UP000287766">
    <property type="component" value="Unassembled WGS sequence"/>
</dbReference>
<dbReference type="Pfam" id="PF07715">
    <property type="entry name" value="Plug"/>
    <property type="match status" value="1"/>
</dbReference>
<keyword evidence="11 12" id="KW-0998">Cell outer membrane</keyword>